<keyword evidence="2" id="KW-0547">Nucleotide-binding</keyword>
<name>A0A5J9TB18_9POAL</name>
<dbReference type="SUPFAM" id="SSF52540">
    <property type="entry name" value="P-loop containing nucleoside triphosphate hydrolases"/>
    <property type="match status" value="1"/>
</dbReference>
<dbReference type="EMBL" id="RWGY01000039">
    <property type="protein sequence ID" value="TVU07771.1"/>
    <property type="molecule type" value="Genomic_DNA"/>
</dbReference>
<dbReference type="InterPro" id="IPR017871">
    <property type="entry name" value="ABC_transporter-like_CS"/>
</dbReference>
<dbReference type="SMART" id="SM00382">
    <property type="entry name" value="AAA"/>
    <property type="match status" value="1"/>
</dbReference>
<proteinExistence type="predicted"/>
<organism evidence="6 7">
    <name type="scientific">Eragrostis curvula</name>
    <name type="common">weeping love grass</name>
    <dbReference type="NCBI Taxonomy" id="38414"/>
    <lineage>
        <taxon>Eukaryota</taxon>
        <taxon>Viridiplantae</taxon>
        <taxon>Streptophyta</taxon>
        <taxon>Embryophyta</taxon>
        <taxon>Tracheophyta</taxon>
        <taxon>Spermatophyta</taxon>
        <taxon>Magnoliopsida</taxon>
        <taxon>Liliopsida</taxon>
        <taxon>Poales</taxon>
        <taxon>Poaceae</taxon>
        <taxon>PACMAD clade</taxon>
        <taxon>Chloridoideae</taxon>
        <taxon>Eragrostideae</taxon>
        <taxon>Eragrostidinae</taxon>
        <taxon>Eragrostis</taxon>
    </lineage>
</organism>
<dbReference type="InterPro" id="IPR003593">
    <property type="entry name" value="AAA+_ATPase"/>
</dbReference>
<dbReference type="GO" id="GO:0005315">
    <property type="term" value="F:phosphate transmembrane transporter activity"/>
    <property type="evidence" value="ECO:0007669"/>
    <property type="project" value="InterPro"/>
</dbReference>
<dbReference type="GO" id="GO:0035435">
    <property type="term" value="P:phosphate ion transmembrane transport"/>
    <property type="evidence" value="ECO:0007669"/>
    <property type="project" value="InterPro"/>
</dbReference>
<evidence type="ECO:0000256" key="2">
    <source>
        <dbReference type="ARBA" id="ARBA00022741"/>
    </source>
</evidence>
<dbReference type="AlphaFoldDB" id="A0A5J9TB18"/>
<sequence>MGSASREQTTQAKQHVELIPRDAWTAHLSDDQEDDVKEHLLDVDGGADTPGEPKIRVRGLRRRLEAGGEEILGGVDLDVPRGVVMGIIGPSGGGKSTLLRALNRLWEPAPGTVFLDGADICGLDVLALRRKVGMLFQQPAMFDGQFIRCYYCAMASLANVTLLNYSWQTPSDKQPVMVKEALNKLIPASKEKKIDEKNDRLNTRGLLRRKNMGSFPSNSIKKKLRDTCVAVPFYAKMKQTSRGCFDQSFCMLTPGTVADNVRYGPLLRGKKLTEAEVKDLLILADLDPALSSRPANELSVGQAQRVALARTLANNPEVLLLDEPTSALDPISTQNIEDTITRLKNTRGLTTVIVSHSVKQIQRIADLVCLVVAGKVVEVLVPSELSKAVHPIARLFLELS</sequence>
<dbReference type="Gene3D" id="3.40.50.300">
    <property type="entry name" value="P-loop containing nucleotide triphosphate hydrolases"/>
    <property type="match status" value="2"/>
</dbReference>
<keyword evidence="3" id="KW-0067">ATP-binding</keyword>
<feature type="compositionally biased region" description="Polar residues" evidence="4">
    <location>
        <begin position="1"/>
        <end position="13"/>
    </location>
</feature>
<dbReference type="OrthoDB" id="6593433at2759"/>
<evidence type="ECO:0000256" key="1">
    <source>
        <dbReference type="ARBA" id="ARBA00022448"/>
    </source>
</evidence>
<evidence type="ECO:0000256" key="3">
    <source>
        <dbReference type="ARBA" id="ARBA00022840"/>
    </source>
</evidence>
<comment type="caution">
    <text evidence="6">The sequence shown here is derived from an EMBL/GenBank/DDBJ whole genome shotgun (WGS) entry which is preliminary data.</text>
</comment>
<dbReference type="InterPro" id="IPR027417">
    <property type="entry name" value="P-loop_NTPase"/>
</dbReference>
<dbReference type="Gramene" id="TVU07771">
    <property type="protein sequence ID" value="TVU07771"/>
    <property type="gene ID" value="EJB05_41140"/>
</dbReference>
<feature type="non-terminal residue" evidence="6">
    <location>
        <position position="1"/>
    </location>
</feature>
<evidence type="ECO:0000256" key="4">
    <source>
        <dbReference type="SAM" id="MobiDB-lite"/>
    </source>
</evidence>
<evidence type="ECO:0000259" key="5">
    <source>
        <dbReference type="PROSITE" id="PS50893"/>
    </source>
</evidence>
<dbReference type="PROSITE" id="PS50893">
    <property type="entry name" value="ABC_TRANSPORTER_2"/>
    <property type="match status" value="1"/>
</dbReference>
<dbReference type="PANTHER" id="PTHR43423">
    <property type="entry name" value="ABC TRANSPORTER I FAMILY MEMBER 17"/>
    <property type="match status" value="1"/>
</dbReference>
<dbReference type="Proteomes" id="UP000324897">
    <property type="component" value="Chromosome 3"/>
</dbReference>
<feature type="domain" description="ABC transporter" evidence="5">
    <location>
        <begin position="55"/>
        <end position="398"/>
    </location>
</feature>
<gene>
    <name evidence="6" type="ORF">EJB05_41140</name>
</gene>
<dbReference type="InterPro" id="IPR003439">
    <property type="entry name" value="ABC_transporter-like_ATP-bd"/>
</dbReference>
<dbReference type="PROSITE" id="PS00211">
    <property type="entry name" value="ABC_TRANSPORTER_1"/>
    <property type="match status" value="1"/>
</dbReference>
<feature type="region of interest" description="Disordered" evidence="4">
    <location>
        <begin position="1"/>
        <end position="32"/>
    </location>
</feature>
<evidence type="ECO:0000313" key="7">
    <source>
        <dbReference type="Proteomes" id="UP000324897"/>
    </source>
</evidence>
<accession>A0A5J9TB18</accession>
<dbReference type="GO" id="GO:0016020">
    <property type="term" value="C:membrane"/>
    <property type="evidence" value="ECO:0007669"/>
    <property type="project" value="InterPro"/>
</dbReference>
<reference evidence="6 7" key="1">
    <citation type="journal article" date="2019" name="Sci. Rep.">
        <title>A high-quality genome of Eragrostis curvula grass provides insights into Poaceae evolution and supports new strategies to enhance forage quality.</title>
        <authorList>
            <person name="Carballo J."/>
            <person name="Santos B.A.C.M."/>
            <person name="Zappacosta D."/>
            <person name="Garbus I."/>
            <person name="Selva J.P."/>
            <person name="Gallo C.A."/>
            <person name="Diaz A."/>
            <person name="Albertini E."/>
            <person name="Caccamo M."/>
            <person name="Echenique V."/>
        </authorList>
    </citation>
    <scope>NUCLEOTIDE SEQUENCE [LARGE SCALE GENOMIC DNA]</scope>
    <source>
        <strain evidence="7">cv. Victoria</strain>
        <tissue evidence="6">Leaf</tissue>
    </source>
</reference>
<dbReference type="PANTHER" id="PTHR43423:SF1">
    <property type="entry name" value="ABC TRANSPORTER I FAMILY MEMBER 17"/>
    <property type="match status" value="1"/>
</dbReference>
<dbReference type="GO" id="GO:0005524">
    <property type="term" value="F:ATP binding"/>
    <property type="evidence" value="ECO:0007669"/>
    <property type="project" value="UniProtKB-KW"/>
</dbReference>
<dbReference type="InterPro" id="IPR005670">
    <property type="entry name" value="PstB-like"/>
</dbReference>
<evidence type="ECO:0000313" key="6">
    <source>
        <dbReference type="EMBL" id="TVU07771.1"/>
    </source>
</evidence>
<keyword evidence="7" id="KW-1185">Reference proteome</keyword>
<protein>
    <recommendedName>
        <fullName evidence="5">ABC transporter domain-containing protein</fullName>
    </recommendedName>
</protein>
<dbReference type="GO" id="GO:0016887">
    <property type="term" value="F:ATP hydrolysis activity"/>
    <property type="evidence" value="ECO:0007669"/>
    <property type="project" value="InterPro"/>
</dbReference>
<dbReference type="CDD" id="cd03260">
    <property type="entry name" value="ABC_PstB_phosphate_transporter"/>
    <property type="match status" value="1"/>
</dbReference>
<keyword evidence="1" id="KW-0813">Transport</keyword>
<dbReference type="Pfam" id="PF00005">
    <property type="entry name" value="ABC_tran"/>
    <property type="match status" value="2"/>
</dbReference>